<dbReference type="InterPro" id="IPR050045">
    <property type="entry name" value="Opp2B"/>
</dbReference>
<comment type="subcellular location">
    <subcellularLocation>
        <location evidence="1 13">Cell membrane</location>
        <topology evidence="1 13">Multi-pass membrane protein</topology>
    </subcellularLocation>
</comment>
<protein>
    <recommendedName>
        <fullName evidence="12">Nickel import system permease protein NikB</fullName>
    </recommendedName>
</protein>
<dbReference type="CDD" id="cd06261">
    <property type="entry name" value="TM_PBP2"/>
    <property type="match status" value="1"/>
</dbReference>
<keyword evidence="3" id="KW-1003">Cell membrane</keyword>
<feature type="transmembrane region" description="Helical" evidence="13">
    <location>
        <begin position="9"/>
        <end position="30"/>
    </location>
</feature>
<evidence type="ECO:0000256" key="1">
    <source>
        <dbReference type="ARBA" id="ARBA00004651"/>
    </source>
</evidence>
<dbReference type="Proteomes" id="UP001589568">
    <property type="component" value="Unassembled WGS sequence"/>
</dbReference>
<keyword evidence="2 13" id="KW-0813">Transport</keyword>
<dbReference type="InterPro" id="IPR045621">
    <property type="entry name" value="BPD_transp_1_N"/>
</dbReference>
<evidence type="ECO:0000256" key="12">
    <source>
        <dbReference type="ARBA" id="ARBA00044774"/>
    </source>
</evidence>
<evidence type="ECO:0000256" key="3">
    <source>
        <dbReference type="ARBA" id="ARBA00022475"/>
    </source>
</evidence>
<evidence type="ECO:0000259" key="14">
    <source>
        <dbReference type="PROSITE" id="PS50928"/>
    </source>
</evidence>
<sequence>MTAYLIRRTLFAVFVLWGAVTIVFLVLRLVPGDPALLILGSDATPVEIAELREQMGLNQPMLVQYGIYLADVARFDFGDSYRYHADAMGLVLDRFPLTLQLAVVAMVIGMVLGIALGVVGALRVNRLADRIVSVFALLAQSMPSFWIGIMFILVFARQLHIFASGGHGGLDKLIMPGITLALPLIAIQIRLTRSGLLDVVHENYIQTARAKGLSERVVIFLHAIRNAIIPIVTVAGLEFGKLLGGAVIVETVFSWPGVGRLLIDSISARDYNVVQASILLIAGGFVLINLVVDVLYGYLDPRIRLGR</sequence>
<feature type="transmembrane region" description="Helical" evidence="13">
    <location>
        <begin position="217"/>
        <end position="237"/>
    </location>
</feature>
<evidence type="ECO:0000256" key="13">
    <source>
        <dbReference type="RuleBase" id="RU363032"/>
    </source>
</evidence>
<dbReference type="EMBL" id="JBHMCF010000038">
    <property type="protein sequence ID" value="MFB9474620.1"/>
    <property type="molecule type" value="Genomic_DNA"/>
</dbReference>
<keyword evidence="8" id="KW-0921">Nickel transport</keyword>
<dbReference type="Pfam" id="PF19300">
    <property type="entry name" value="BPD_transp_1_N"/>
    <property type="match status" value="1"/>
</dbReference>
<evidence type="ECO:0000256" key="8">
    <source>
        <dbReference type="ARBA" id="ARBA00023112"/>
    </source>
</evidence>
<dbReference type="SUPFAM" id="SSF161098">
    <property type="entry name" value="MetI-like"/>
    <property type="match status" value="1"/>
</dbReference>
<feature type="transmembrane region" description="Helical" evidence="13">
    <location>
        <begin position="275"/>
        <end position="299"/>
    </location>
</feature>
<name>A0ABV5NWB3_9ACTN</name>
<evidence type="ECO:0000256" key="11">
    <source>
        <dbReference type="ARBA" id="ARBA00038669"/>
    </source>
</evidence>
<feature type="domain" description="ABC transmembrane type-1" evidence="14">
    <location>
        <begin position="95"/>
        <end position="292"/>
    </location>
</feature>
<accession>A0ABV5NWB3</accession>
<dbReference type="NCBIfam" id="NF045470">
    <property type="entry name" value="Opp2B"/>
    <property type="match status" value="1"/>
</dbReference>
<dbReference type="PANTHER" id="PTHR43163">
    <property type="entry name" value="DIPEPTIDE TRANSPORT SYSTEM PERMEASE PROTEIN DPPB-RELATED"/>
    <property type="match status" value="1"/>
</dbReference>
<evidence type="ECO:0000256" key="10">
    <source>
        <dbReference type="ARBA" id="ARBA00024202"/>
    </source>
</evidence>
<evidence type="ECO:0000256" key="7">
    <source>
        <dbReference type="ARBA" id="ARBA00023065"/>
    </source>
</evidence>
<keyword evidence="6 13" id="KW-1133">Transmembrane helix</keyword>
<gene>
    <name evidence="15" type="primary">nikB</name>
    <name evidence="15" type="ORF">ACFFR3_34425</name>
</gene>
<keyword evidence="5 13" id="KW-0812">Transmembrane</keyword>
<dbReference type="PROSITE" id="PS50928">
    <property type="entry name" value="ABC_TM1"/>
    <property type="match status" value="1"/>
</dbReference>
<comment type="subunit">
    <text evidence="11">The complex is composed of two ATP-binding proteins (NikD and NikE), two transmembrane proteins (NikB and NikC) and a solute-binding protein (NikA).</text>
</comment>
<dbReference type="Gene3D" id="1.10.3720.10">
    <property type="entry name" value="MetI-like"/>
    <property type="match status" value="1"/>
</dbReference>
<evidence type="ECO:0000256" key="5">
    <source>
        <dbReference type="ARBA" id="ARBA00022692"/>
    </source>
</evidence>
<dbReference type="Pfam" id="PF00528">
    <property type="entry name" value="BPD_transp_1"/>
    <property type="match status" value="1"/>
</dbReference>
<keyword evidence="7" id="KW-0406">Ion transport</keyword>
<dbReference type="InterPro" id="IPR000515">
    <property type="entry name" value="MetI-like"/>
</dbReference>
<feature type="transmembrane region" description="Helical" evidence="13">
    <location>
        <begin position="131"/>
        <end position="153"/>
    </location>
</feature>
<keyword evidence="16" id="KW-1185">Reference proteome</keyword>
<dbReference type="RefSeq" id="WP_345392793.1">
    <property type="nucleotide sequence ID" value="NZ_BAAAXS010000001.1"/>
</dbReference>
<evidence type="ECO:0000313" key="15">
    <source>
        <dbReference type="EMBL" id="MFB9474620.1"/>
    </source>
</evidence>
<organism evidence="15 16">
    <name type="scientific">Nonomuraea salmonea</name>
    <dbReference type="NCBI Taxonomy" id="46181"/>
    <lineage>
        <taxon>Bacteria</taxon>
        <taxon>Bacillati</taxon>
        <taxon>Actinomycetota</taxon>
        <taxon>Actinomycetes</taxon>
        <taxon>Streptosporangiales</taxon>
        <taxon>Streptosporangiaceae</taxon>
        <taxon>Nonomuraea</taxon>
    </lineage>
</organism>
<evidence type="ECO:0000256" key="9">
    <source>
        <dbReference type="ARBA" id="ARBA00023136"/>
    </source>
</evidence>
<keyword evidence="4" id="KW-0533">Nickel</keyword>
<comment type="caution">
    <text evidence="15">The sequence shown here is derived from an EMBL/GenBank/DDBJ whole genome shotgun (WGS) entry which is preliminary data.</text>
</comment>
<dbReference type="InterPro" id="IPR035906">
    <property type="entry name" value="MetI-like_sf"/>
</dbReference>
<reference evidence="15 16" key="1">
    <citation type="submission" date="2024-09" db="EMBL/GenBank/DDBJ databases">
        <authorList>
            <person name="Sun Q."/>
            <person name="Mori K."/>
        </authorList>
    </citation>
    <scope>NUCLEOTIDE SEQUENCE [LARGE SCALE GENOMIC DNA]</scope>
    <source>
        <strain evidence="15 16">JCM 3324</strain>
    </source>
</reference>
<evidence type="ECO:0000256" key="6">
    <source>
        <dbReference type="ARBA" id="ARBA00022989"/>
    </source>
</evidence>
<feature type="transmembrane region" description="Helical" evidence="13">
    <location>
        <begin position="97"/>
        <end position="119"/>
    </location>
</feature>
<evidence type="ECO:0000313" key="16">
    <source>
        <dbReference type="Proteomes" id="UP001589568"/>
    </source>
</evidence>
<feature type="transmembrane region" description="Helical" evidence="13">
    <location>
        <begin position="173"/>
        <end position="191"/>
    </location>
</feature>
<evidence type="ECO:0000256" key="2">
    <source>
        <dbReference type="ARBA" id="ARBA00022448"/>
    </source>
</evidence>
<comment type="similarity">
    <text evidence="10">Belongs to the binding-protein-dependent transport system permease family. OppBC subfamily.</text>
</comment>
<dbReference type="PANTHER" id="PTHR43163:SF6">
    <property type="entry name" value="DIPEPTIDE TRANSPORT SYSTEM PERMEASE PROTEIN DPPB-RELATED"/>
    <property type="match status" value="1"/>
</dbReference>
<proteinExistence type="inferred from homology"/>
<evidence type="ECO:0000256" key="4">
    <source>
        <dbReference type="ARBA" id="ARBA00022596"/>
    </source>
</evidence>
<keyword evidence="9 13" id="KW-0472">Membrane</keyword>